<evidence type="ECO:0000256" key="3">
    <source>
        <dbReference type="ARBA" id="ARBA00022795"/>
    </source>
</evidence>
<feature type="domain" description="FlgD Tudor-like" evidence="7">
    <location>
        <begin position="86"/>
        <end position="222"/>
    </location>
</feature>
<dbReference type="OrthoDB" id="9785233at2"/>
<comment type="function">
    <text evidence="4 5">Required for flagellar hook formation. May act as a scaffolding protein.</text>
</comment>
<proteinExistence type="inferred from homology"/>
<evidence type="ECO:0000256" key="5">
    <source>
        <dbReference type="RuleBase" id="RU362076"/>
    </source>
</evidence>
<dbReference type="InterPro" id="IPR025963">
    <property type="entry name" value="FLgD_Tudor"/>
</dbReference>
<dbReference type="Gene3D" id="2.60.40.4070">
    <property type="match status" value="1"/>
</dbReference>
<dbReference type="InterPro" id="IPR025965">
    <property type="entry name" value="FlgD/Vpr_Ig-like"/>
</dbReference>
<organism evidence="8 9">
    <name type="scientific">Halopseudomonas oceani</name>
    <dbReference type="NCBI Taxonomy" id="1708783"/>
    <lineage>
        <taxon>Bacteria</taxon>
        <taxon>Pseudomonadati</taxon>
        <taxon>Pseudomonadota</taxon>
        <taxon>Gammaproteobacteria</taxon>
        <taxon>Pseudomonadales</taxon>
        <taxon>Pseudomonadaceae</taxon>
        <taxon>Halopseudomonas</taxon>
    </lineage>
</organism>
<protein>
    <recommendedName>
        <fullName evidence="2 5">Basal-body rod modification protein FlgD</fullName>
    </recommendedName>
</protein>
<accession>A0A2P4EQV6</accession>
<evidence type="ECO:0000256" key="4">
    <source>
        <dbReference type="ARBA" id="ARBA00024746"/>
    </source>
</evidence>
<dbReference type="EMBL" id="PPSK01000027">
    <property type="protein sequence ID" value="POB00983.1"/>
    <property type="molecule type" value="Genomic_DNA"/>
</dbReference>
<dbReference type="NCBIfam" id="NF005176">
    <property type="entry name" value="PRK06655.1-1"/>
    <property type="match status" value="1"/>
</dbReference>
<evidence type="ECO:0000256" key="1">
    <source>
        <dbReference type="ARBA" id="ARBA00010577"/>
    </source>
</evidence>
<comment type="caution">
    <text evidence="8">The sequence shown here is derived from an EMBL/GenBank/DDBJ whole genome shotgun (WGS) entry which is preliminary data.</text>
</comment>
<dbReference type="Pfam" id="PF13860">
    <property type="entry name" value="FlgD_ig"/>
    <property type="match status" value="1"/>
</dbReference>
<evidence type="ECO:0000259" key="7">
    <source>
        <dbReference type="Pfam" id="PF13861"/>
    </source>
</evidence>
<keyword evidence="8" id="KW-0969">Cilium</keyword>
<keyword evidence="8" id="KW-0966">Cell projection</keyword>
<keyword evidence="3 5" id="KW-1005">Bacterial flagellum biogenesis</keyword>
<gene>
    <name evidence="8" type="ORF">C1949_17850</name>
</gene>
<dbReference type="InterPro" id="IPR005648">
    <property type="entry name" value="FlgD"/>
</dbReference>
<feature type="domain" description="FlgD/Vpr Ig-like" evidence="6">
    <location>
        <begin position="114"/>
        <end position="178"/>
    </location>
</feature>
<evidence type="ECO:0000313" key="9">
    <source>
        <dbReference type="Proteomes" id="UP000243451"/>
    </source>
</evidence>
<dbReference type="Proteomes" id="UP000243451">
    <property type="component" value="Unassembled WGS sequence"/>
</dbReference>
<sequence>MSISNVSTGSGVLDDYKIDHDRFESSNELGKEQFLELLVTQMKNQDPLSPQENGEFIAQLAQFSTVEGIGNLNASMEMLLGGYQSSQALQASSLVGRTVIVPSDQAMVDPTLGFEGQLALPASSPNVFVNVYDEAGTLVDTVNMGSQEAGMHDFQWDGKNADGEYMPSGAYRFEAMAAIDGEDVQLATLLPANVDSVTLSGAEDGGLLLNVAGLGSIALSSVYSIQ</sequence>
<evidence type="ECO:0000259" key="6">
    <source>
        <dbReference type="Pfam" id="PF13860"/>
    </source>
</evidence>
<keyword evidence="8" id="KW-0282">Flagellum</keyword>
<reference evidence="8 9" key="1">
    <citation type="submission" date="2018-01" db="EMBL/GenBank/DDBJ databases">
        <title>Draft genome of the type strain Pseudomonas oceani DSM 100277 isolated from the deep water in Okinawa trough, northwestern Pacific Ocean.</title>
        <authorList>
            <person name="Gomila M."/>
            <person name="Mulet M."/>
            <person name="Garcia-Valdes E."/>
            <person name="Lalucat J."/>
        </authorList>
    </citation>
    <scope>NUCLEOTIDE SEQUENCE [LARGE SCALE GENOMIC DNA]</scope>
    <source>
        <strain evidence="8 9">DSM 100277</strain>
    </source>
</reference>
<keyword evidence="9" id="KW-1185">Reference proteome</keyword>
<dbReference type="Pfam" id="PF03963">
    <property type="entry name" value="FlgD"/>
    <property type="match status" value="1"/>
</dbReference>
<dbReference type="Gene3D" id="2.30.30.910">
    <property type="match status" value="1"/>
</dbReference>
<comment type="similarity">
    <text evidence="1 5">Belongs to the FlgD family.</text>
</comment>
<dbReference type="Pfam" id="PF13861">
    <property type="entry name" value="FLgD_tudor"/>
    <property type="match status" value="1"/>
</dbReference>
<dbReference type="GO" id="GO:0044781">
    <property type="term" value="P:bacterial-type flagellum organization"/>
    <property type="evidence" value="ECO:0007669"/>
    <property type="project" value="UniProtKB-UniRule"/>
</dbReference>
<dbReference type="AlphaFoldDB" id="A0A2P4EQV6"/>
<evidence type="ECO:0000313" key="8">
    <source>
        <dbReference type="EMBL" id="POB00983.1"/>
    </source>
</evidence>
<dbReference type="RefSeq" id="WP_104739774.1">
    <property type="nucleotide sequence ID" value="NZ_BMHR01000023.1"/>
</dbReference>
<evidence type="ECO:0000256" key="2">
    <source>
        <dbReference type="ARBA" id="ARBA00016013"/>
    </source>
</evidence>
<name>A0A2P4EQV6_9GAMM</name>